<evidence type="ECO:0000313" key="2">
    <source>
        <dbReference type="Proteomes" id="UP000315440"/>
    </source>
</evidence>
<reference evidence="1 2" key="1">
    <citation type="submission" date="2019-02" db="EMBL/GenBank/DDBJ databases">
        <title>Deep-cultivation of Planctomycetes and their phenomic and genomic characterization uncovers novel biology.</title>
        <authorList>
            <person name="Wiegand S."/>
            <person name="Jogler M."/>
            <person name="Boedeker C."/>
            <person name="Pinto D."/>
            <person name="Vollmers J."/>
            <person name="Rivas-Marin E."/>
            <person name="Kohn T."/>
            <person name="Peeters S.H."/>
            <person name="Heuer A."/>
            <person name="Rast P."/>
            <person name="Oberbeckmann S."/>
            <person name="Bunk B."/>
            <person name="Jeske O."/>
            <person name="Meyerdierks A."/>
            <person name="Storesund J.E."/>
            <person name="Kallscheuer N."/>
            <person name="Luecker S."/>
            <person name="Lage O.M."/>
            <person name="Pohl T."/>
            <person name="Merkel B.J."/>
            <person name="Hornburger P."/>
            <person name="Mueller R.-W."/>
            <person name="Bruemmer F."/>
            <person name="Labrenz M."/>
            <person name="Spormann A.M."/>
            <person name="Op Den Camp H."/>
            <person name="Overmann J."/>
            <person name="Amann R."/>
            <person name="Jetten M.S.M."/>
            <person name="Mascher T."/>
            <person name="Medema M.H."/>
            <person name="Devos D.P."/>
            <person name="Kaster A.-K."/>
            <person name="Ovreas L."/>
            <person name="Rohde M."/>
            <person name="Galperin M.Y."/>
            <person name="Jogler C."/>
        </authorList>
    </citation>
    <scope>NUCLEOTIDE SEQUENCE [LARGE SCALE GENOMIC DNA]</scope>
    <source>
        <strain evidence="1 2">Mal64</strain>
    </source>
</reference>
<dbReference type="PANTHER" id="PTHR37816:SF1">
    <property type="entry name" value="TOXIN"/>
    <property type="match status" value="1"/>
</dbReference>
<gene>
    <name evidence="1" type="ORF">Mal64_32890</name>
</gene>
<dbReference type="PANTHER" id="PTHR37816">
    <property type="entry name" value="YALI0E33011P"/>
    <property type="match status" value="1"/>
</dbReference>
<sequence length="174" mass="20190">MDLLGERISVVGCSGSGKSTLARALSERLDAPLAELDAIHWGPGWRARPDDETRRQIDRVTRGDRWVVDGNYDRCRDLVWPRATDVVWLDYSLPRCLSRSLRRTFWRCLSGAELWNGNRETFRTNFASRDSILLWVIHSHGRVRRTTAADLDRPEHARLRVHRLRRPRDAAALH</sequence>
<dbReference type="SUPFAM" id="SSF52540">
    <property type="entry name" value="P-loop containing nucleoside triphosphate hydrolases"/>
    <property type="match status" value="1"/>
</dbReference>
<dbReference type="RefSeq" id="WP_146402159.1">
    <property type="nucleotide sequence ID" value="NZ_SJPQ01000003.1"/>
</dbReference>
<dbReference type="AlphaFoldDB" id="A0A5C5ZKQ5"/>
<dbReference type="OrthoDB" id="1201990at2"/>
<dbReference type="InterPro" id="IPR052922">
    <property type="entry name" value="Cytidylate_Kinase-2"/>
</dbReference>
<accession>A0A5C5ZKQ5</accession>
<organism evidence="1 2">
    <name type="scientific">Pseudobythopirellula maris</name>
    <dbReference type="NCBI Taxonomy" id="2527991"/>
    <lineage>
        <taxon>Bacteria</taxon>
        <taxon>Pseudomonadati</taxon>
        <taxon>Planctomycetota</taxon>
        <taxon>Planctomycetia</taxon>
        <taxon>Pirellulales</taxon>
        <taxon>Lacipirellulaceae</taxon>
        <taxon>Pseudobythopirellula</taxon>
    </lineage>
</organism>
<evidence type="ECO:0000313" key="1">
    <source>
        <dbReference type="EMBL" id="TWT87746.1"/>
    </source>
</evidence>
<dbReference type="Gene3D" id="3.40.50.300">
    <property type="entry name" value="P-loop containing nucleotide triphosphate hydrolases"/>
    <property type="match status" value="1"/>
</dbReference>
<keyword evidence="2" id="KW-1185">Reference proteome</keyword>
<dbReference type="InterPro" id="IPR027417">
    <property type="entry name" value="P-loop_NTPase"/>
</dbReference>
<dbReference type="Proteomes" id="UP000315440">
    <property type="component" value="Unassembled WGS sequence"/>
</dbReference>
<proteinExistence type="predicted"/>
<comment type="caution">
    <text evidence="1">The sequence shown here is derived from an EMBL/GenBank/DDBJ whole genome shotgun (WGS) entry which is preliminary data.</text>
</comment>
<protein>
    <submittedName>
        <fullName evidence="1">Topology modulation protein</fullName>
    </submittedName>
</protein>
<dbReference type="EMBL" id="SJPQ01000003">
    <property type="protein sequence ID" value="TWT87746.1"/>
    <property type="molecule type" value="Genomic_DNA"/>
</dbReference>
<name>A0A5C5ZKQ5_9BACT</name>